<dbReference type="eggNOG" id="COG0640">
    <property type="taxonomic scope" value="Bacteria"/>
</dbReference>
<evidence type="ECO:0000313" key="6">
    <source>
        <dbReference type="Proteomes" id="UP000030147"/>
    </source>
</evidence>
<evidence type="ECO:0000256" key="3">
    <source>
        <dbReference type="ARBA" id="ARBA00023163"/>
    </source>
</evidence>
<dbReference type="STRING" id="1385514.N782_05475"/>
<accession>A0A0A2TFW7</accession>
<sequence>MTGQLEQLLRLNTLTFHALGDTARQDIILLLEKHKRLNVSEIAEHSPLSRPAISHHLKILREAGIVSIEKEGTKRYYYLTLDEKMDLLKQLIDGIDEQCMK</sequence>
<dbReference type="InterPro" id="IPR011991">
    <property type="entry name" value="ArsR-like_HTH"/>
</dbReference>
<evidence type="ECO:0000256" key="2">
    <source>
        <dbReference type="ARBA" id="ARBA00023125"/>
    </source>
</evidence>
<dbReference type="GO" id="GO:0003700">
    <property type="term" value="F:DNA-binding transcription factor activity"/>
    <property type="evidence" value="ECO:0007669"/>
    <property type="project" value="InterPro"/>
</dbReference>
<dbReference type="InterPro" id="IPR036388">
    <property type="entry name" value="WH-like_DNA-bd_sf"/>
</dbReference>
<dbReference type="SMART" id="SM00418">
    <property type="entry name" value="HTH_ARSR"/>
    <property type="match status" value="1"/>
</dbReference>
<dbReference type="InterPro" id="IPR051081">
    <property type="entry name" value="HTH_MetalResp_TranReg"/>
</dbReference>
<dbReference type="PANTHER" id="PTHR33154:SF35">
    <property type="entry name" value="TRANSCRIPTIONAL REGULATOR, ARSR FAMILY"/>
    <property type="match status" value="1"/>
</dbReference>
<dbReference type="Pfam" id="PF01022">
    <property type="entry name" value="HTH_5"/>
    <property type="match status" value="1"/>
</dbReference>
<reference evidence="5 6" key="1">
    <citation type="journal article" date="2015" name="Stand. Genomic Sci.">
        <title>High quality draft genome sequence of the moderately halophilic bacterium Pontibacillus yanchengensis Y32(T) and comparison among Pontibacillus genomes.</title>
        <authorList>
            <person name="Huang J."/>
            <person name="Qiao Z.X."/>
            <person name="Tang J.W."/>
            <person name="Wang G."/>
        </authorList>
    </citation>
    <scope>NUCLEOTIDE SEQUENCE [LARGE SCALE GENOMIC DNA]</scope>
    <source>
        <strain evidence="5 6">Y32</strain>
    </source>
</reference>
<dbReference type="PANTHER" id="PTHR33154">
    <property type="entry name" value="TRANSCRIPTIONAL REGULATOR, ARSR FAMILY"/>
    <property type="match status" value="1"/>
</dbReference>
<dbReference type="Proteomes" id="UP000030147">
    <property type="component" value="Unassembled WGS sequence"/>
</dbReference>
<dbReference type="CDD" id="cd00090">
    <property type="entry name" value="HTH_ARSR"/>
    <property type="match status" value="1"/>
</dbReference>
<feature type="domain" description="HTH arsR-type" evidence="4">
    <location>
        <begin position="4"/>
        <end position="99"/>
    </location>
</feature>
<keyword evidence="1" id="KW-0805">Transcription regulation</keyword>
<keyword evidence="6" id="KW-1185">Reference proteome</keyword>
<dbReference type="AlphaFoldDB" id="A0A0A2TFW7"/>
<proteinExistence type="predicted"/>
<dbReference type="PRINTS" id="PR00778">
    <property type="entry name" value="HTHARSR"/>
</dbReference>
<dbReference type="OrthoDB" id="9798835at2"/>
<organism evidence="5 6">
    <name type="scientific">Pontibacillus yanchengensis Y32</name>
    <dbReference type="NCBI Taxonomy" id="1385514"/>
    <lineage>
        <taxon>Bacteria</taxon>
        <taxon>Bacillati</taxon>
        <taxon>Bacillota</taxon>
        <taxon>Bacilli</taxon>
        <taxon>Bacillales</taxon>
        <taxon>Bacillaceae</taxon>
        <taxon>Pontibacillus</taxon>
    </lineage>
</organism>
<keyword evidence="2" id="KW-0238">DNA-binding</keyword>
<comment type="caution">
    <text evidence="5">The sequence shown here is derived from an EMBL/GenBank/DDBJ whole genome shotgun (WGS) entry which is preliminary data.</text>
</comment>
<evidence type="ECO:0000259" key="4">
    <source>
        <dbReference type="PROSITE" id="PS50987"/>
    </source>
</evidence>
<dbReference type="Gene3D" id="1.10.10.10">
    <property type="entry name" value="Winged helix-like DNA-binding domain superfamily/Winged helix DNA-binding domain"/>
    <property type="match status" value="1"/>
</dbReference>
<dbReference type="InterPro" id="IPR001845">
    <property type="entry name" value="HTH_ArsR_DNA-bd_dom"/>
</dbReference>
<dbReference type="RefSeq" id="WP_036817835.1">
    <property type="nucleotide sequence ID" value="NZ_AVBF01000014.1"/>
</dbReference>
<evidence type="ECO:0000313" key="5">
    <source>
        <dbReference type="EMBL" id="KGP73328.1"/>
    </source>
</evidence>
<evidence type="ECO:0000256" key="1">
    <source>
        <dbReference type="ARBA" id="ARBA00023015"/>
    </source>
</evidence>
<dbReference type="InterPro" id="IPR036390">
    <property type="entry name" value="WH_DNA-bd_sf"/>
</dbReference>
<dbReference type="EMBL" id="AVBF01000014">
    <property type="protein sequence ID" value="KGP73328.1"/>
    <property type="molecule type" value="Genomic_DNA"/>
</dbReference>
<dbReference type="PROSITE" id="PS50987">
    <property type="entry name" value="HTH_ARSR_2"/>
    <property type="match status" value="1"/>
</dbReference>
<gene>
    <name evidence="5" type="ORF">N782_05475</name>
</gene>
<dbReference type="NCBIfam" id="NF033788">
    <property type="entry name" value="HTH_metalloreg"/>
    <property type="match status" value="1"/>
</dbReference>
<dbReference type="GO" id="GO:0003677">
    <property type="term" value="F:DNA binding"/>
    <property type="evidence" value="ECO:0007669"/>
    <property type="project" value="UniProtKB-KW"/>
</dbReference>
<name>A0A0A2TFW7_9BACI</name>
<dbReference type="SUPFAM" id="SSF46785">
    <property type="entry name" value="Winged helix' DNA-binding domain"/>
    <property type="match status" value="1"/>
</dbReference>
<keyword evidence="3" id="KW-0804">Transcription</keyword>
<protein>
    <submittedName>
        <fullName evidence="5">ArsR family transcriptional regulator</fullName>
    </submittedName>
</protein>